<dbReference type="InterPro" id="IPR025997">
    <property type="entry name" value="SBP_2_dom"/>
</dbReference>
<keyword evidence="5" id="KW-1185">Reference proteome</keyword>
<gene>
    <name evidence="4" type="ORF">J2736_000772</name>
</gene>
<sequence length="333" mass="36939">MKKLILIAIIASSFVTLSFSFYYMLKIYQSDLSMSSSAGEPMVPKHEERIVIISQEQGSFMMNAIQKGAHEAAEEHHIKIDFWGVYRSNLEGLIKQIDIAIASKASGIVVEGVDHPDFNLMVKKATEKGIPIITINSDAPSSLRKSYIGSDHYQEGIIMGEYIATQLQGKGVVGVIKNLSSPSTDDLRLKGLREVFSKYDGLKIVTAANDPEMSQPKMQTNDILNHYPNVTAFIGLTTESGESIVQAARSRSRTKEYPIFLFDDSPQTIMLIKNGQVKAGLSQHYEDMGILSVNLMKRWLDATQLPLENSYFTPISVVTSSGEKEKALENHSK</sequence>
<dbReference type="InterPro" id="IPR050555">
    <property type="entry name" value="Bact_Solute-Bind_Prot2"/>
</dbReference>
<dbReference type="SUPFAM" id="SSF53822">
    <property type="entry name" value="Periplasmic binding protein-like I"/>
    <property type="match status" value="1"/>
</dbReference>
<dbReference type="InterPro" id="IPR028082">
    <property type="entry name" value="Peripla_BP_I"/>
</dbReference>
<protein>
    <submittedName>
        <fullName evidence="4">Ribose transport system substrate-binding protein</fullName>
    </submittedName>
</protein>
<name>A0ABU1NQE0_9BACL</name>
<evidence type="ECO:0000256" key="1">
    <source>
        <dbReference type="ARBA" id="ARBA00004196"/>
    </source>
</evidence>
<evidence type="ECO:0000313" key="5">
    <source>
        <dbReference type="Proteomes" id="UP001267290"/>
    </source>
</evidence>
<dbReference type="Pfam" id="PF13407">
    <property type="entry name" value="Peripla_BP_4"/>
    <property type="match status" value="1"/>
</dbReference>
<dbReference type="EMBL" id="JAVDSB010000001">
    <property type="protein sequence ID" value="MDR6549589.1"/>
    <property type="molecule type" value="Genomic_DNA"/>
</dbReference>
<dbReference type="PANTHER" id="PTHR30036:SF7">
    <property type="entry name" value="ABC TRANSPORTER PERIPLASMIC-BINDING PROTEIN YPHF"/>
    <property type="match status" value="1"/>
</dbReference>
<comment type="subcellular location">
    <subcellularLocation>
        <location evidence="1">Cell envelope</location>
    </subcellularLocation>
</comment>
<evidence type="ECO:0000259" key="3">
    <source>
        <dbReference type="Pfam" id="PF13407"/>
    </source>
</evidence>
<evidence type="ECO:0000256" key="2">
    <source>
        <dbReference type="ARBA" id="ARBA00007639"/>
    </source>
</evidence>
<feature type="domain" description="Periplasmic binding protein" evidence="3">
    <location>
        <begin position="50"/>
        <end position="301"/>
    </location>
</feature>
<evidence type="ECO:0000313" key="4">
    <source>
        <dbReference type="EMBL" id="MDR6549589.1"/>
    </source>
</evidence>
<dbReference type="Gene3D" id="3.40.50.2300">
    <property type="match status" value="2"/>
</dbReference>
<dbReference type="Proteomes" id="UP001267290">
    <property type="component" value="Unassembled WGS sequence"/>
</dbReference>
<comment type="similarity">
    <text evidence="2">Belongs to the bacterial solute-binding protein 2 family.</text>
</comment>
<dbReference type="RefSeq" id="WP_310223698.1">
    <property type="nucleotide sequence ID" value="NZ_JAVDSB010000001.1"/>
</dbReference>
<organism evidence="4 5">
    <name type="scientific">Paenibacillus qinlingensis</name>
    <dbReference type="NCBI Taxonomy" id="1837343"/>
    <lineage>
        <taxon>Bacteria</taxon>
        <taxon>Bacillati</taxon>
        <taxon>Bacillota</taxon>
        <taxon>Bacilli</taxon>
        <taxon>Bacillales</taxon>
        <taxon>Paenibacillaceae</taxon>
        <taxon>Paenibacillus</taxon>
    </lineage>
</organism>
<accession>A0ABU1NQE0</accession>
<proteinExistence type="inferred from homology"/>
<comment type="caution">
    <text evidence="4">The sequence shown here is derived from an EMBL/GenBank/DDBJ whole genome shotgun (WGS) entry which is preliminary data.</text>
</comment>
<dbReference type="PANTHER" id="PTHR30036">
    <property type="entry name" value="D-XYLOSE-BINDING PERIPLASMIC PROTEIN"/>
    <property type="match status" value="1"/>
</dbReference>
<reference evidence="4 5" key="1">
    <citation type="submission" date="2023-07" db="EMBL/GenBank/DDBJ databases">
        <title>Sorghum-associated microbial communities from plants grown in Nebraska, USA.</title>
        <authorList>
            <person name="Schachtman D."/>
        </authorList>
    </citation>
    <scope>NUCLEOTIDE SEQUENCE [LARGE SCALE GENOMIC DNA]</scope>
    <source>
        <strain evidence="4 5">CC258</strain>
    </source>
</reference>